<dbReference type="Proteomes" id="UP000600547">
    <property type="component" value="Unassembled WGS sequence"/>
</dbReference>
<dbReference type="InterPro" id="IPR015422">
    <property type="entry name" value="PyrdxlP-dep_Trfase_small"/>
</dbReference>
<protein>
    <submittedName>
        <fullName evidence="4">Polysaccharide biosynthesis protein</fullName>
    </submittedName>
</protein>
<keyword evidence="5" id="KW-1185">Reference proteome</keyword>
<keyword evidence="2 3" id="KW-0663">Pyridoxal phosphate</keyword>
<gene>
    <name evidence="4" type="ORF">GCM10008956_13040</name>
</gene>
<dbReference type="GO" id="GO:0000271">
    <property type="term" value="P:polysaccharide biosynthetic process"/>
    <property type="evidence" value="ECO:0007669"/>
    <property type="project" value="TreeGrafter"/>
</dbReference>
<name>A0A8H9GM36_9DEIO</name>
<dbReference type="PIRSF" id="PIRSF000390">
    <property type="entry name" value="PLP_StrS"/>
    <property type="match status" value="1"/>
</dbReference>
<dbReference type="PANTHER" id="PTHR30244">
    <property type="entry name" value="TRANSAMINASE"/>
    <property type="match status" value="1"/>
</dbReference>
<accession>A0A8H9GM36</accession>
<dbReference type="GO" id="GO:0030170">
    <property type="term" value="F:pyridoxal phosphate binding"/>
    <property type="evidence" value="ECO:0007669"/>
    <property type="project" value="TreeGrafter"/>
</dbReference>
<dbReference type="Gene3D" id="3.40.640.10">
    <property type="entry name" value="Type I PLP-dependent aspartate aminotransferase-like (Major domain)"/>
    <property type="match status" value="1"/>
</dbReference>
<comment type="caution">
    <text evidence="4">The sequence shown here is derived from an EMBL/GenBank/DDBJ whole genome shotgun (WGS) entry which is preliminary data.</text>
</comment>
<feature type="modified residue" description="N6-(pyridoxal phosphate)lysine" evidence="2">
    <location>
        <position position="194"/>
    </location>
</feature>
<organism evidence="4 5">
    <name type="scientific">Deinococcus arenae</name>
    <dbReference type="NCBI Taxonomy" id="1452751"/>
    <lineage>
        <taxon>Bacteria</taxon>
        <taxon>Thermotogati</taxon>
        <taxon>Deinococcota</taxon>
        <taxon>Deinococci</taxon>
        <taxon>Deinococcales</taxon>
        <taxon>Deinococcaceae</taxon>
        <taxon>Deinococcus</taxon>
    </lineage>
</organism>
<reference evidence="5" key="1">
    <citation type="journal article" date="2019" name="Int. J. Syst. Evol. Microbiol.">
        <title>The Global Catalogue of Microorganisms (GCM) 10K type strain sequencing project: providing services to taxonomists for standard genome sequencing and annotation.</title>
        <authorList>
            <consortium name="The Broad Institute Genomics Platform"/>
            <consortium name="The Broad Institute Genome Sequencing Center for Infectious Disease"/>
            <person name="Wu L."/>
            <person name="Ma J."/>
        </authorList>
    </citation>
    <scope>NUCLEOTIDE SEQUENCE [LARGE SCALE GENOMIC DNA]</scope>
    <source>
        <strain evidence="5">JCM 31047</strain>
    </source>
</reference>
<evidence type="ECO:0000256" key="1">
    <source>
        <dbReference type="PIRSR" id="PIRSR000390-1"/>
    </source>
</evidence>
<dbReference type="EMBL" id="BMQG01000003">
    <property type="protein sequence ID" value="GGM38047.1"/>
    <property type="molecule type" value="Genomic_DNA"/>
</dbReference>
<evidence type="ECO:0000256" key="3">
    <source>
        <dbReference type="RuleBase" id="RU004508"/>
    </source>
</evidence>
<dbReference type="GO" id="GO:0008483">
    <property type="term" value="F:transaminase activity"/>
    <property type="evidence" value="ECO:0007669"/>
    <property type="project" value="TreeGrafter"/>
</dbReference>
<dbReference type="Pfam" id="PF01041">
    <property type="entry name" value="DegT_DnrJ_EryC1"/>
    <property type="match status" value="1"/>
</dbReference>
<evidence type="ECO:0000313" key="5">
    <source>
        <dbReference type="Proteomes" id="UP000600547"/>
    </source>
</evidence>
<dbReference type="CDD" id="cd00616">
    <property type="entry name" value="AHBA_syn"/>
    <property type="match status" value="1"/>
</dbReference>
<dbReference type="PANTHER" id="PTHR30244:SF39">
    <property type="entry name" value="BLR3650 PROTEIN"/>
    <property type="match status" value="1"/>
</dbReference>
<dbReference type="InterPro" id="IPR015424">
    <property type="entry name" value="PyrdxlP-dep_Trfase"/>
</dbReference>
<dbReference type="AlphaFoldDB" id="A0A8H9GM36"/>
<dbReference type="Gene3D" id="3.90.1150.10">
    <property type="entry name" value="Aspartate Aminotransferase, domain 1"/>
    <property type="match status" value="1"/>
</dbReference>
<dbReference type="InterPro" id="IPR015421">
    <property type="entry name" value="PyrdxlP-dep_Trfase_major"/>
</dbReference>
<dbReference type="RefSeq" id="WP_229781096.1">
    <property type="nucleotide sequence ID" value="NZ_BMQG01000003.1"/>
</dbReference>
<proteinExistence type="inferred from homology"/>
<evidence type="ECO:0000313" key="4">
    <source>
        <dbReference type="EMBL" id="GGM38047.1"/>
    </source>
</evidence>
<sequence length="380" mass="40925">MTHPLPDVRDVRLPPLQMAAADINNDDLRVVTEVLRSGRLALGDWAGAFEQAVADFVGVRHAVCVNSGTAALHLIVRGLGLGPGDEVIVPSFTFAASVNALLYEGVTPVFADITPDTFNLDPADVRARITARTRAVMVVDVFGHPAPWDELEALADEHGLLLIDDCCEALGSFFGKRALGSLGAAGAFAFYPNKQITCGEGGMIVTNDDGLARAARSMANQGRPAMGAWLEHERLGFNYRLDEMSAALGTSQMNRLDALLARRREVAGQYTSCLSAIQELRVPVTRPGVVVSPFVYVVTLAPGLHRDQVMTQLDRQGVPSRGYFAPLHQQAYLRAYAGGVHLPVTEDVATRTVALPFHHQLTVRDIERVAAALQSAVRVS</sequence>
<dbReference type="InterPro" id="IPR000653">
    <property type="entry name" value="DegT/StrS_aminotransferase"/>
</dbReference>
<evidence type="ECO:0000256" key="2">
    <source>
        <dbReference type="PIRSR" id="PIRSR000390-2"/>
    </source>
</evidence>
<dbReference type="SUPFAM" id="SSF53383">
    <property type="entry name" value="PLP-dependent transferases"/>
    <property type="match status" value="1"/>
</dbReference>
<feature type="active site" description="Proton acceptor" evidence="1">
    <location>
        <position position="194"/>
    </location>
</feature>
<comment type="similarity">
    <text evidence="3">Belongs to the DegT/DnrJ/EryC1 family.</text>
</comment>